<feature type="active site" description="Charge relay system" evidence="5">
    <location>
        <position position="568"/>
    </location>
</feature>
<feature type="compositionally biased region" description="Basic and acidic residues" evidence="7">
    <location>
        <begin position="53"/>
        <end position="62"/>
    </location>
</feature>
<dbReference type="InterPro" id="IPR050131">
    <property type="entry name" value="Peptidase_S8_subtilisin-like"/>
</dbReference>
<evidence type="ECO:0000256" key="6">
    <source>
        <dbReference type="RuleBase" id="RU003355"/>
    </source>
</evidence>
<evidence type="ECO:0000256" key="3">
    <source>
        <dbReference type="ARBA" id="ARBA00022801"/>
    </source>
</evidence>
<evidence type="ECO:0000313" key="10">
    <source>
        <dbReference type="EMBL" id="TCO47738.1"/>
    </source>
</evidence>
<keyword evidence="3 5" id="KW-0378">Hydrolase</keyword>
<keyword evidence="11" id="KW-1185">Reference proteome</keyword>
<dbReference type="Pfam" id="PF00082">
    <property type="entry name" value="Peptidase_S8"/>
    <property type="match status" value="1"/>
</dbReference>
<dbReference type="InterPro" id="IPR015500">
    <property type="entry name" value="Peptidase_S8_subtilisin-rel"/>
</dbReference>
<protein>
    <submittedName>
        <fullName evidence="10">Subtilase family protein</fullName>
    </submittedName>
</protein>
<organism evidence="10 11">
    <name type="scientific">Kribbella antiqua</name>
    <dbReference type="NCBI Taxonomy" id="2512217"/>
    <lineage>
        <taxon>Bacteria</taxon>
        <taxon>Bacillati</taxon>
        <taxon>Actinomycetota</taxon>
        <taxon>Actinomycetes</taxon>
        <taxon>Propionibacteriales</taxon>
        <taxon>Kribbellaceae</taxon>
        <taxon>Kribbella</taxon>
    </lineage>
</organism>
<evidence type="ECO:0000256" key="8">
    <source>
        <dbReference type="SAM" id="SignalP"/>
    </source>
</evidence>
<comment type="similarity">
    <text evidence="1 5 6">Belongs to the peptidase S8 family.</text>
</comment>
<feature type="region of interest" description="Disordered" evidence="7">
    <location>
        <begin position="141"/>
        <end position="172"/>
    </location>
</feature>
<dbReference type="InterPro" id="IPR023828">
    <property type="entry name" value="Peptidase_S8_Ser-AS"/>
</dbReference>
<evidence type="ECO:0000313" key="11">
    <source>
        <dbReference type="Proteomes" id="UP000295573"/>
    </source>
</evidence>
<evidence type="ECO:0000256" key="2">
    <source>
        <dbReference type="ARBA" id="ARBA00022670"/>
    </source>
</evidence>
<dbReference type="PANTHER" id="PTHR43806:SF11">
    <property type="entry name" value="CEREVISIN-RELATED"/>
    <property type="match status" value="1"/>
</dbReference>
<feature type="active site" description="Charge relay system" evidence="5">
    <location>
        <position position="374"/>
    </location>
</feature>
<dbReference type="GO" id="GO:0006508">
    <property type="term" value="P:proteolysis"/>
    <property type="evidence" value="ECO:0007669"/>
    <property type="project" value="UniProtKB-KW"/>
</dbReference>
<feature type="active site" description="Charge relay system" evidence="5">
    <location>
        <position position="198"/>
    </location>
</feature>
<dbReference type="PRINTS" id="PR00723">
    <property type="entry name" value="SUBTILISIN"/>
</dbReference>
<reference evidence="10 11" key="1">
    <citation type="journal article" date="2015" name="Stand. Genomic Sci.">
        <title>Genomic Encyclopedia of Bacterial and Archaeal Type Strains, Phase III: the genomes of soil and plant-associated and newly described type strains.</title>
        <authorList>
            <person name="Whitman W.B."/>
            <person name="Woyke T."/>
            <person name="Klenk H.P."/>
            <person name="Zhou Y."/>
            <person name="Lilburn T.G."/>
            <person name="Beck B.J."/>
            <person name="De Vos P."/>
            <person name="Vandamme P."/>
            <person name="Eisen J.A."/>
            <person name="Garrity G."/>
            <person name="Hugenholtz P."/>
            <person name="Kyrpides N.C."/>
        </authorList>
    </citation>
    <scope>NUCLEOTIDE SEQUENCE [LARGE SCALE GENOMIC DNA]</scope>
    <source>
        <strain evidence="10 11">VKM Ac-2541</strain>
    </source>
</reference>
<keyword evidence="4 5" id="KW-0720">Serine protease</keyword>
<sequence length="1092" mass="111993">MSSSTPVQRSMARLAAATTAVLALIAGATALPSTAQSRGPDRAGAAATQPPHPKSDKALGDADRARIAAAQAAGKKTVTLLVAAERDRLPAAADQLRALGGVVLKTDGAVDYLKVEIPVGKVEQAARLSAVEAVDVDGLIQRDDPQPEGAQLPAPQTPPGPSTPRVNPYLPTGDTQAAQFALANPQWDGRGTTIAILDSGIDLDTPALQTTTTGQNKIIDWYNANSPTSGDATWISTTGRFNGTFTAASRTWIAPATGGPYAFGQLREAAGELAQGELGGDVDRDGTAAESIGVLQDRTTKQVYVDIDQDGDFTDQTPMIDFKVNRDFQFLGTDNPATAVVERVPFVVVTDRSVYDPNSDAGSVVNLGIAGAQHGTHVAGITAANGLFGGAMSGAAPGAQLMAVKVCLTTTSCTSSGLIDGVLYAAHNGADVVNISIGGLPALNDGNNARALLYNRTIDEFNMQIFISAGNSGAGANSVGDPSVATNSISVGAYITRATWLSNYGSDPLYDNWLHPFSSRGPREDGGMKPDIVAPGAAISTTPRWQPGGPVAGTYTLPPGYSMLNGTSMAAPQATGAGALLVSAYKATFGSRPTAAALRSAIRSSASYQPQLGAYEQGTGLFAVTAAWNQLRAGQRPNAISATVPVSTVLGDQLATPNVGVGIHDREGVSLGVKYNRTYTLTRTSGPAKVVAHNVRWIGNDGAFSSRTKVSLPLNEPVDFAVQVNPFSPGAHSAVLQLDDPTTPGVDLITMNAVFVPQDFTAANGYTFQASGTVGRDATRSYFVRVPVGASALKVDLTGGGAAAGAGQIRFLRYTPQGLPLDSNSSLSCYDPDAGGGCAGGTPHSRTVVDPLPGVWELVVEARRTSDVKEAPFGLSATVLGTAISPNPDVVASATLGTPQVRNYTVANQLAGFTGRLVGGGALASTQTQRPTIGNLATQTFDVTLPAGVTSYTVRTGNASDLRADIDLLVYRCSTPTTCVLVGASGGATAVEQVTLANPPASLYRIEVDGFSVPSGSTAYDLVDSYVSPALGSLVSNDSNAVHPSGSTWSPTATLTVLAQPGAGRNITGVLTVQTDAGVTVGSGSLRVESVS</sequence>
<keyword evidence="2 5" id="KW-0645">Protease</keyword>
<dbReference type="InterPro" id="IPR036852">
    <property type="entry name" value="Peptidase_S8/S53_dom_sf"/>
</dbReference>
<evidence type="ECO:0000256" key="7">
    <source>
        <dbReference type="SAM" id="MobiDB-lite"/>
    </source>
</evidence>
<evidence type="ECO:0000256" key="4">
    <source>
        <dbReference type="ARBA" id="ARBA00022825"/>
    </source>
</evidence>
<dbReference type="PANTHER" id="PTHR43806">
    <property type="entry name" value="PEPTIDASE S8"/>
    <property type="match status" value="1"/>
</dbReference>
<dbReference type="Proteomes" id="UP000295573">
    <property type="component" value="Unassembled WGS sequence"/>
</dbReference>
<dbReference type="PROSITE" id="PS51892">
    <property type="entry name" value="SUBTILASE"/>
    <property type="match status" value="1"/>
</dbReference>
<dbReference type="GO" id="GO:0004252">
    <property type="term" value="F:serine-type endopeptidase activity"/>
    <property type="evidence" value="ECO:0007669"/>
    <property type="project" value="UniProtKB-UniRule"/>
</dbReference>
<feature type="signal peptide" evidence="8">
    <location>
        <begin position="1"/>
        <end position="30"/>
    </location>
</feature>
<dbReference type="EMBL" id="SLWR01000005">
    <property type="protein sequence ID" value="TCO47738.1"/>
    <property type="molecule type" value="Genomic_DNA"/>
</dbReference>
<gene>
    <name evidence="10" type="ORF">EV646_105294</name>
</gene>
<name>A0A4R2IUD7_9ACTN</name>
<evidence type="ECO:0000256" key="5">
    <source>
        <dbReference type="PROSITE-ProRule" id="PRU01240"/>
    </source>
</evidence>
<keyword evidence="8" id="KW-0732">Signal</keyword>
<evidence type="ECO:0000256" key="1">
    <source>
        <dbReference type="ARBA" id="ARBA00011073"/>
    </source>
</evidence>
<feature type="domain" description="Peptidase S8/S53" evidence="9">
    <location>
        <begin position="189"/>
        <end position="618"/>
    </location>
</feature>
<dbReference type="Gene3D" id="2.60.120.380">
    <property type="match status" value="1"/>
</dbReference>
<feature type="chain" id="PRO_5038685421" evidence="8">
    <location>
        <begin position="31"/>
        <end position="1092"/>
    </location>
</feature>
<dbReference type="AlphaFoldDB" id="A0A4R2IUD7"/>
<proteinExistence type="inferred from homology"/>
<dbReference type="SUPFAM" id="SSF52743">
    <property type="entry name" value="Subtilisin-like"/>
    <property type="match status" value="1"/>
</dbReference>
<feature type="region of interest" description="Disordered" evidence="7">
    <location>
        <begin position="33"/>
        <end position="62"/>
    </location>
</feature>
<dbReference type="InterPro" id="IPR000209">
    <property type="entry name" value="Peptidase_S8/S53_dom"/>
</dbReference>
<dbReference type="InterPro" id="IPR023827">
    <property type="entry name" value="Peptidase_S8_Asp-AS"/>
</dbReference>
<dbReference type="Gene3D" id="3.40.50.200">
    <property type="entry name" value="Peptidase S8/S53 domain"/>
    <property type="match status" value="2"/>
</dbReference>
<dbReference type="PROSITE" id="PS00138">
    <property type="entry name" value="SUBTILASE_SER"/>
    <property type="match status" value="1"/>
</dbReference>
<comment type="caution">
    <text evidence="10">The sequence shown here is derived from an EMBL/GenBank/DDBJ whole genome shotgun (WGS) entry which is preliminary data.</text>
</comment>
<dbReference type="PROSITE" id="PS00136">
    <property type="entry name" value="SUBTILASE_ASP"/>
    <property type="match status" value="1"/>
</dbReference>
<accession>A0A4R2IUD7</accession>
<evidence type="ECO:0000259" key="9">
    <source>
        <dbReference type="Pfam" id="PF00082"/>
    </source>
</evidence>